<dbReference type="EMBL" id="JAINUF010000001">
    <property type="protein sequence ID" value="KAJ8379984.1"/>
    <property type="molecule type" value="Genomic_DNA"/>
</dbReference>
<gene>
    <name evidence="1" type="ORF">SKAU_G00007620</name>
</gene>
<dbReference type="AlphaFoldDB" id="A0A9Q1G9C2"/>
<organism evidence="1 2">
    <name type="scientific">Synaphobranchus kaupii</name>
    <name type="common">Kaup's arrowtooth eel</name>
    <dbReference type="NCBI Taxonomy" id="118154"/>
    <lineage>
        <taxon>Eukaryota</taxon>
        <taxon>Metazoa</taxon>
        <taxon>Chordata</taxon>
        <taxon>Craniata</taxon>
        <taxon>Vertebrata</taxon>
        <taxon>Euteleostomi</taxon>
        <taxon>Actinopterygii</taxon>
        <taxon>Neopterygii</taxon>
        <taxon>Teleostei</taxon>
        <taxon>Anguilliformes</taxon>
        <taxon>Synaphobranchidae</taxon>
        <taxon>Synaphobranchus</taxon>
    </lineage>
</organism>
<keyword evidence="2" id="KW-1185">Reference proteome</keyword>
<reference evidence="1" key="1">
    <citation type="journal article" date="2023" name="Science">
        <title>Genome structures resolve the early diversification of teleost fishes.</title>
        <authorList>
            <person name="Parey E."/>
            <person name="Louis A."/>
            <person name="Montfort J."/>
            <person name="Bouchez O."/>
            <person name="Roques C."/>
            <person name="Iampietro C."/>
            <person name="Lluch J."/>
            <person name="Castinel A."/>
            <person name="Donnadieu C."/>
            <person name="Desvignes T."/>
            <person name="Floi Bucao C."/>
            <person name="Jouanno E."/>
            <person name="Wen M."/>
            <person name="Mejri S."/>
            <person name="Dirks R."/>
            <person name="Jansen H."/>
            <person name="Henkel C."/>
            <person name="Chen W.J."/>
            <person name="Zahm M."/>
            <person name="Cabau C."/>
            <person name="Klopp C."/>
            <person name="Thompson A.W."/>
            <person name="Robinson-Rechavi M."/>
            <person name="Braasch I."/>
            <person name="Lecointre G."/>
            <person name="Bobe J."/>
            <person name="Postlethwait J.H."/>
            <person name="Berthelot C."/>
            <person name="Roest Crollius H."/>
            <person name="Guiguen Y."/>
        </authorList>
    </citation>
    <scope>NUCLEOTIDE SEQUENCE</scope>
    <source>
        <strain evidence="1">WJC10195</strain>
    </source>
</reference>
<comment type="caution">
    <text evidence="1">The sequence shown here is derived from an EMBL/GenBank/DDBJ whole genome shotgun (WGS) entry which is preliminary data.</text>
</comment>
<name>A0A9Q1G9C2_SYNKA</name>
<accession>A0A9Q1G9C2</accession>
<proteinExistence type="predicted"/>
<protein>
    <submittedName>
        <fullName evidence="1">Uncharacterized protein</fullName>
    </submittedName>
</protein>
<evidence type="ECO:0000313" key="2">
    <source>
        <dbReference type="Proteomes" id="UP001152622"/>
    </source>
</evidence>
<evidence type="ECO:0000313" key="1">
    <source>
        <dbReference type="EMBL" id="KAJ8379984.1"/>
    </source>
</evidence>
<dbReference type="Proteomes" id="UP001152622">
    <property type="component" value="Chromosome 1"/>
</dbReference>
<sequence>MVDKVTRGEHFRRGVARLKPRPPAMFHHWESAPIAKPKTFFLLGPGIWSGLGWDLLSHWPGNRSTAAGIRSLSSPSRVVLSSWFSVAQVRGQPPF</sequence>